<dbReference type="AlphaFoldDB" id="A0A1I6IS62"/>
<accession>A0A1I6IS62</accession>
<sequence length="62" mass="7016">MVQELIEKAKNKYPVSIYYTGQLSEEEITVLEKVCDVKCPSIYMSGSATYSIRYKGRTSDNG</sequence>
<organism evidence="1 2">
    <name type="scientific">[Clostridium] aminophilum</name>
    <dbReference type="NCBI Taxonomy" id="1526"/>
    <lineage>
        <taxon>Bacteria</taxon>
        <taxon>Bacillati</taxon>
        <taxon>Bacillota</taxon>
        <taxon>Clostridia</taxon>
        <taxon>Lachnospirales</taxon>
        <taxon>Lachnospiraceae</taxon>
    </lineage>
</organism>
<proteinExistence type="predicted"/>
<gene>
    <name evidence="1" type="ORF">SAMN02910262_00733</name>
</gene>
<protein>
    <submittedName>
        <fullName evidence="1">Uncharacterized protein</fullName>
    </submittedName>
</protein>
<dbReference type="RefSeq" id="WP_143099308.1">
    <property type="nucleotide sequence ID" value="NZ_FOZC01000003.1"/>
</dbReference>
<evidence type="ECO:0000313" key="1">
    <source>
        <dbReference type="EMBL" id="SFR69586.1"/>
    </source>
</evidence>
<name>A0A1I6IS62_9FIRM</name>
<dbReference type="EMBL" id="FOZC01000003">
    <property type="protein sequence ID" value="SFR69586.1"/>
    <property type="molecule type" value="Genomic_DNA"/>
</dbReference>
<evidence type="ECO:0000313" key="2">
    <source>
        <dbReference type="Proteomes" id="UP000214760"/>
    </source>
</evidence>
<dbReference type="Proteomes" id="UP000214760">
    <property type="component" value="Unassembled WGS sequence"/>
</dbReference>
<reference evidence="1 2" key="1">
    <citation type="submission" date="2016-10" db="EMBL/GenBank/DDBJ databases">
        <authorList>
            <person name="de Groot N.N."/>
        </authorList>
    </citation>
    <scope>NUCLEOTIDE SEQUENCE [LARGE SCALE GENOMIC DNA]</scope>
    <source>
        <strain evidence="1 2">F</strain>
    </source>
</reference>